<dbReference type="GO" id="GO:0005762">
    <property type="term" value="C:mitochondrial large ribosomal subunit"/>
    <property type="evidence" value="ECO:0007669"/>
    <property type="project" value="InterPro"/>
</dbReference>
<dbReference type="InterPro" id="IPR019189">
    <property type="entry name" value="Ribosomal_mL41"/>
</dbReference>
<evidence type="ECO:0000313" key="2">
    <source>
        <dbReference type="Proteomes" id="UP000799049"/>
    </source>
</evidence>
<dbReference type="Proteomes" id="UP000799049">
    <property type="component" value="Unassembled WGS sequence"/>
</dbReference>
<name>A0A8K0F302_ANDGO</name>
<dbReference type="AlphaFoldDB" id="A0A8K0F302"/>
<reference evidence="1" key="1">
    <citation type="submission" date="2019-09" db="EMBL/GenBank/DDBJ databases">
        <title>The Mitochondrial Proteome of the Jakobid, Andalucia godoyi, a Protist With the Most Gene-Rich and Bacteria-Like Mitochondrial Genome.</title>
        <authorList>
            <person name="Gray M.W."/>
            <person name="Burger G."/>
            <person name="Derelle R."/>
            <person name="Klimes V."/>
            <person name="Leger M."/>
            <person name="Sarrasin M."/>
            <person name="Vlcek C."/>
            <person name="Roger A.J."/>
            <person name="Elias M."/>
            <person name="Lang B.F."/>
        </authorList>
    </citation>
    <scope>NUCLEOTIDE SEQUENCE</scope>
    <source>
        <strain evidence="1">And28</strain>
    </source>
</reference>
<keyword evidence="1" id="KW-0689">Ribosomal protein</keyword>
<dbReference type="Pfam" id="PF09809">
    <property type="entry name" value="MRP-L27"/>
    <property type="match status" value="1"/>
</dbReference>
<protein>
    <submittedName>
        <fullName evidence="1">Mitochondrial ribosomal protein L41 (ML41)</fullName>
    </submittedName>
</protein>
<dbReference type="OrthoDB" id="408933at2759"/>
<evidence type="ECO:0000313" key="1">
    <source>
        <dbReference type="EMBL" id="KAF0852960.1"/>
    </source>
</evidence>
<keyword evidence="1" id="KW-0687">Ribonucleoprotein</keyword>
<sequence>MLFRSTGVLFGKFSNSQRMVNLSSKFANRRYYKGTGTIKPGVVTRWGGFTVDKSELPVFDVAPVVDGLKPYVAWGPKPKS</sequence>
<keyword evidence="2" id="KW-1185">Reference proteome</keyword>
<comment type="caution">
    <text evidence="1">The sequence shown here is derived from an EMBL/GenBank/DDBJ whole genome shotgun (WGS) entry which is preliminary data.</text>
</comment>
<organism evidence="1 2">
    <name type="scientific">Andalucia godoyi</name>
    <name type="common">Flagellate</name>
    <dbReference type="NCBI Taxonomy" id="505711"/>
    <lineage>
        <taxon>Eukaryota</taxon>
        <taxon>Discoba</taxon>
        <taxon>Jakobida</taxon>
        <taxon>Andalucina</taxon>
        <taxon>Andaluciidae</taxon>
        <taxon>Andalucia</taxon>
    </lineage>
</organism>
<gene>
    <name evidence="1" type="ORF">ANDGO_07136</name>
</gene>
<accession>A0A8K0F302</accession>
<proteinExistence type="predicted"/>
<dbReference type="GO" id="GO:0003735">
    <property type="term" value="F:structural constituent of ribosome"/>
    <property type="evidence" value="ECO:0007669"/>
    <property type="project" value="InterPro"/>
</dbReference>
<dbReference type="EMBL" id="VRVR01000008">
    <property type="protein sequence ID" value="KAF0852960.1"/>
    <property type="molecule type" value="Genomic_DNA"/>
</dbReference>